<evidence type="ECO:0000256" key="4">
    <source>
        <dbReference type="PIRSR" id="PIRSR005739-1"/>
    </source>
</evidence>
<keyword evidence="1" id="KW-0489">Methyltransferase</keyword>
<dbReference type="GO" id="GO:0046983">
    <property type="term" value="F:protein dimerization activity"/>
    <property type="evidence" value="ECO:0007669"/>
    <property type="project" value="InterPro"/>
</dbReference>
<dbReference type="AlphaFoldDB" id="A0A9W9FHU4"/>
<feature type="domain" description="O-methyltransferase C-terminal" evidence="5">
    <location>
        <begin position="182"/>
        <end position="388"/>
    </location>
</feature>
<keyword evidence="8" id="KW-1185">Reference proteome</keyword>
<reference evidence="7" key="1">
    <citation type="submission" date="2022-11" db="EMBL/GenBank/DDBJ databases">
        <authorList>
            <person name="Petersen C."/>
        </authorList>
    </citation>
    <scope>NUCLEOTIDE SEQUENCE</scope>
    <source>
        <strain evidence="7">IBT 30069</strain>
    </source>
</reference>
<dbReference type="Gene3D" id="3.40.50.150">
    <property type="entry name" value="Vaccinia Virus protein VP39"/>
    <property type="match status" value="1"/>
</dbReference>
<evidence type="ECO:0000256" key="1">
    <source>
        <dbReference type="ARBA" id="ARBA00022603"/>
    </source>
</evidence>
<dbReference type="PROSITE" id="PS51683">
    <property type="entry name" value="SAM_OMT_II"/>
    <property type="match status" value="1"/>
</dbReference>
<reference evidence="7" key="2">
    <citation type="journal article" date="2023" name="IMA Fungus">
        <title>Comparative genomic study of the Penicillium genus elucidates a diverse pangenome and 15 lateral gene transfer events.</title>
        <authorList>
            <person name="Petersen C."/>
            <person name="Sorensen T."/>
            <person name="Nielsen M.R."/>
            <person name="Sondergaard T.E."/>
            <person name="Sorensen J.L."/>
            <person name="Fitzpatrick D.A."/>
            <person name="Frisvad J.C."/>
            <person name="Nielsen K.L."/>
        </authorList>
    </citation>
    <scope>NUCLEOTIDE SEQUENCE</scope>
    <source>
        <strain evidence="7">IBT 30069</strain>
    </source>
</reference>
<dbReference type="Pfam" id="PF00891">
    <property type="entry name" value="Methyltransf_2"/>
    <property type="match status" value="1"/>
</dbReference>
<keyword evidence="3" id="KW-0949">S-adenosyl-L-methionine</keyword>
<dbReference type="GO" id="GO:0044550">
    <property type="term" value="P:secondary metabolite biosynthetic process"/>
    <property type="evidence" value="ECO:0007669"/>
    <property type="project" value="UniProtKB-ARBA"/>
</dbReference>
<dbReference type="InterPro" id="IPR012967">
    <property type="entry name" value="COMT_dimerisation"/>
</dbReference>
<organism evidence="7 8">
    <name type="scientific">Penicillium angulare</name>
    <dbReference type="NCBI Taxonomy" id="116970"/>
    <lineage>
        <taxon>Eukaryota</taxon>
        <taxon>Fungi</taxon>
        <taxon>Dikarya</taxon>
        <taxon>Ascomycota</taxon>
        <taxon>Pezizomycotina</taxon>
        <taxon>Eurotiomycetes</taxon>
        <taxon>Eurotiomycetidae</taxon>
        <taxon>Eurotiales</taxon>
        <taxon>Aspergillaceae</taxon>
        <taxon>Penicillium</taxon>
    </lineage>
</organism>
<dbReference type="SUPFAM" id="SSF53335">
    <property type="entry name" value="S-adenosyl-L-methionine-dependent methyltransferases"/>
    <property type="match status" value="1"/>
</dbReference>
<sequence length="409" mass="45781">MTVEVESRGPSSTQLSALASTINAAVSLYSSTNDPYERDTALRNIELASKQLSQCSVEPRRYLMGFHFQPHQVLSVRLAIEMGIFDNLPTSSPFTVNDLVKSNGTDPEFTGRVIRALAAVGIFEELHEGTFKQTQVSREWANKNMQSYTKHAWDNIFVCMSKYMEFFKERGFVSPSDPMNSPYAFAKGVKDIDFFNILSQDPKSVKIFNEAMTSIKDPLGSMYDFGTIQARDDDVALVDIGGGKGQSIQSIRSTYPKLKGKFVLQDLPDVILAGDRVCPPDVIAQSYDFLKQVQPVKAPAYSRYPGAATYLLKSILHDWPDAECRTILRNLAPAMRGYHSKLLIVELVLSDSNPDTSKVLYDINMLFCAGKERSVKQWHALLEGTGFRIQRIFGIDNPVRSVMEVVLDE</sequence>
<dbReference type="SUPFAM" id="SSF46785">
    <property type="entry name" value="Winged helix' DNA-binding domain"/>
    <property type="match status" value="1"/>
</dbReference>
<evidence type="ECO:0000259" key="5">
    <source>
        <dbReference type="Pfam" id="PF00891"/>
    </source>
</evidence>
<evidence type="ECO:0000313" key="8">
    <source>
        <dbReference type="Proteomes" id="UP001149165"/>
    </source>
</evidence>
<dbReference type="OrthoDB" id="1535081at2759"/>
<evidence type="ECO:0008006" key="9">
    <source>
        <dbReference type="Google" id="ProtNLM"/>
    </source>
</evidence>
<accession>A0A9W9FHU4</accession>
<dbReference type="InterPro" id="IPR036390">
    <property type="entry name" value="WH_DNA-bd_sf"/>
</dbReference>
<keyword evidence="2" id="KW-0808">Transferase</keyword>
<dbReference type="Pfam" id="PF08100">
    <property type="entry name" value="Dimerisation"/>
    <property type="match status" value="1"/>
</dbReference>
<dbReference type="InterPro" id="IPR029063">
    <property type="entry name" value="SAM-dependent_MTases_sf"/>
</dbReference>
<feature type="domain" description="O-methyltransferase dimerisation" evidence="6">
    <location>
        <begin position="77"/>
        <end position="140"/>
    </location>
</feature>
<comment type="caution">
    <text evidence="7">The sequence shown here is derived from an EMBL/GenBank/DDBJ whole genome shotgun (WGS) entry which is preliminary data.</text>
</comment>
<feature type="active site" description="Proton acceptor" evidence="4">
    <location>
        <position position="317"/>
    </location>
</feature>
<dbReference type="GO" id="GO:0032259">
    <property type="term" value="P:methylation"/>
    <property type="evidence" value="ECO:0007669"/>
    <property type="project" value="UniProtKB-KW"/>
</dbReference>
<evidence type="ECO:0000256" key="3">
    <source>
        <dbReference type="ARBA" id="ARBA00022691"/>
    </source>
</evidence>
<dbReference type="Proteomes" id="UP001149165">
    <property type="component" value="Unassembled WGS sequence"/>
</dbReference>
<gene>
    <name evidence="7" type="ORF">N7456_006451</name>
</gene>
<evidence type="ECO:0000256" key="2">
    <source>
        <dbReference type="ARBA" id="ARBA00022679"/>
    </source>
</evidence>
<evidence type="ECO:0000259" key="6">
    <source>
        <dbReference type="Pfam" id="PF08100"/>
    </source>
</evidence>
<dbReference type="PANTHER" id="PTHR43712">
    <property type="entry name" value="PUTATIVE (AFU_ORTHOLOGUE AFUA_4G14580)-RELATED"/>
    <property type="match status" value="1"/>
</dbReference>
<dbReference type="InterPro" id="IPR001077">
    <property type="entry name" value="COMT_C"/>
</dbReference>
<dbReference type="PIRSF" id="PIRSF005739">
    <property type="entry name" value="O-mtase"/>
    <property type="match status" value="1"/>
</dbReference>
<dbReference type="PANTHER" id="PTHR43712:SF11">
    <property type="entry name" value="O-METHYLTRANSFERASE (AFU_ORTHOLOGUE AFUA_2G17820)-RELATED"/>
    <property type="match status" value="1"/>
</dbReference>
<name>A0A9W9FHU4_9EURO</name>
<evidence type="ECO:0000313" key="7">
    <source>
        <dbReference type="EMBL" id="KAJ5100399.1"/>
    </source>
</evidence>
<dbReference type="InterPro" id="IPR036388">
    <property type="entry name" value="WH-like_DNA-bd_sf"/>
</dbReference>
<dbReference type="Gene3D" id="1.10.10.10">
    <property type="entry name" value="Winged helix-like DNA-binding domain superfamily/Winged helix DNA-binding domain"/>
    <property type="match status" value="1"/>
</dbReference>
<dbReference type="GO" id="GO:0008171">
    <property type="term" value="F:O-methyltransferase activity"/>
    <property type="evidence" value="ECO:0007669"/>
    <property type="project" value="InterPro"/>
</dbReference>
<proteinExistence type="predicted"/>
<dbReference type="InterPro" id="IPR016461">
    <property type="entry name" value="COMT-like"/>
</dbReference>
<dbReference type="EMBL" id="JAPQKH010000004">
    <property type="protein sequence ID" value="KAJ5100399.1"/>
    <property type="molecule type" value="Genomic_DNA"/>
</dbReference>
<protein>
    <recommendedName>
        <fullName evidence="9">O-methyltransferase domain-containing protein</fullName>
    </recommendedName>
</protein>